<dbReference type="Gene3D" id="3.40.50.300">
    <property type="entry name" value="P-loop containing nucleotide triphosphate hydrolases"/>
    <property type="match status" value="1"/>
</dbReference>
<proteinExistence type="predicted"/>
<evidence type="ECO:0000259" key="2">
    <source>
        <dbReference type="Pfam" id="PF00931"/>
    </source>
</evidence>
<reference evidence="4" key="1">
    <citation type="submission" date="2016-06" db="EMBL/GenBank/DDBJ databases">
        <title>Parallel loss of symbiosis genes in relatives of nitrogen-fixing non-legume Parasponia.</title>
        <authorList>
            <person name="Van Velzen R."/>
            <person name="Holmer R."/>
            <person name="Bu F."/>
            <person name="Rutten L."/>
            <person name="Van Zeijl A."/>
            <person name="Liu W."/>
            <person name="Santuari L."/>
            <person name="Cao Q."/>
            <person name="Sharma T."/>
            <person name="Shen D."/>
            <person name="Roswanjaya Y."/>
            <person name="Wardhani T."/>
            <person name="Kalhor M.S."/>
            <person name="Jansen J."/>
            <person name="Van den Hoogen J."/>
            <person name="Gungor B."/>
            <person name="Hartog M."/>
            <person name="Hontelez J."/>
            <person name="Verver J."/>
            <person name="Yang W.-C."/>
            <person name="Schijlen E."/>
            <person name="Repin R."/>
            <person name="Schilthuizen M."/>
            <person name="Schranz E."/>
            <person name="Heidstra R."/>
            <person name="Miyata K."/>
            <person name="Fedorova E."/>
            <person name="Kohlen W."/>
            <person name="Bisseling T."/>
            <person name="Smit S."/>
            <person name="Geurts R."/>
        </authorList>
    </citation>
    <scope>NUCLEOTIDE SEQUENCE [LARGE SCALE GENOMIC DNA]</scope>
    <source>
        <strain evidence="4">cv. WU1-14</strain>
    </source>
</reference>
<dbReference type="PRINTS" id="PR00364">
    <property type="entry name" value="DISEASERSIST"/>
</dbReference>
<gene>
    <name evidence="3" type="ORF">PanWU01x14_050710</name>
</gene>
<dbReference type="Proteomes" id="UP000237105">
    <property type="component" value="Unassembled WGS sequence"/>
</dbReference>
<dbReference type="SUPFAM" id="SSF52540">
    <property type="entry name" value="P-loop containing nucleoside triphosphate hydrolases"/>
    <property type="match status" value="1"/>
</dbReference>
<evidence type="ECO:0000313" key="3">
    <source>
        <dbReference type="EMBL" id="PON74239.1"/>
    </source>
</evidence>
<dbReference type="AlphaFoldDB" id="A0A2P5DLR5"/>
<dbReference type="GO" id="GO:0043531">
    <property type="term" value="F:ADP binding"/>
    <property type="evidence" value="ECO:0007669"/>
    <property type="project" value="InterPro"/>
</dbReference>
<dbReference type="Pfam" id="PF00931">
    <property type="entry name" value="NB-ARC"/>
    <property type="match status" value="1"/>
</dbReference>
<dbReference type="InterPro" id="IPR002182">
    <property type="entry name" value="NB-ARC"/>
</dbReference>
<dbReference type="OrthoDB" id="786390at2759"/>
<dbReference type="PANTHER" id="PTHR36766:SF35">
    <property type="entry name" value="DISEASE RESISTANCE PROTEIN RGA3"/>
    <property type="match status" value="1"/>
</dbReference>
<dbReference type="STRING" id="3476.A0A2P5DLR5"/>
<name>A0A2P5DLR5_PARAD</name>
<feature type="domain" description="NB-ARC" evidence="2">
    <location>
        <begin position="102"/>
        <end position="198"/>
    </location>
</feature>
<evidence type="ECO:0000313" key="4">
    <source>
        <dbReference type="Proteomes" id="UP000237105"/>
    </source>
</evidence>
<dbReference type="PANTHER" id="PTHR36766">
    <property type="entry name" value="PLANT BROAD-SPECTRUM MILDEW RESISTANCE PROTEIN RPW8"/>
    <property type="match status" value="1"/>
</dbReference>
<keyword evidence="1" id="KW-0611">Plant defense</keyword>
<comment type="caution">
    <text evidence="3">The sequence shown here is derived from an EMBL/GenBank/DDBJ whole genome shotgun (WGS) entry which is preliminary data.</text>
</comment>
<accession>A0A2P5DLR5</accession>
<dbReference type="GO" id="GO:0006952">
    <property type="term" value="P:defense response"/>
    <property type="evidence" value="ECO:0007669"/>
    <property type="project" value="UniProtKB-KW"/>
</dbReference>
<keyword evidence="4" id="KW-1185">Reference proteome</keyword>
<sequence>MSRSNERKADQSQRFTTINRRWWPFEFAELMFVLVDSIITVDETFHFRARYQFLSQNFSGRSSGNGSYQDPYPDVSEEDVIGRNVDKMEVIKRIRQGAEIDNGENVGVVSVFGVQGIGKTTLARLVFEDKVVQENFGLRMWVCISDLLDARSTVVKLLEAETGVGHNDLQMDQLQKELRKLIHGKRYFLVLDDVVDGNRKMQGAIIFNLGDGVLWEVLKEKSAADKHMVGCFSTQFTCPETSVFETLALHYNSILSRSVHHRTGWALKPL</sequence>
<evidence type="ECO:0000256" key="1">
    <source>
        <dbReference type="ARBA" id="ARBA00022821"/>
    </source>
</evidence>
<protein>
    <submittedName>
        <fullName evidence="3">NB-ARC domain containing protein</fullName>
    </submittedName>
</protein>
<dbReference type="EMBL" id="JXTB01000029">
    <property type="protein sequence ID" value="PON74239.1"/>
    <property type="molecule type" value="Genomic_DNA"/>
</dbReference>
<organism evidence="3 4">
    <name type="scientific">Parasponia andersonii</name>
    <name type="common">Sponia andersonii</name>
    <dbReference type="NCBI Taxonomy" id="3476"/>
    <lineage>
        <taxon>Eukaryota</taxon>
        <taxon>Viridiplantae</taxon>
        <taxon>Streptophyta</taxon>
        <taxon>Embryophyta</taxon>
        <taxon>Tracheophyta</taxon>
        <taxon>Spermatophyta</taxon>
        <taxon>Magnoliopsida</taxon>
        <taxon>eudicotyledons</taxon>
        <taxon>Gunneridae</taxon>
        <taxon>Pentapetalae</taxon>
        <taxon>rosids</taxon>
        <taxon>fabids</taxon>
        <taxon>Rosales</taxon>
        <taxon>Cannabaceae</taxon>
        <taxon>Parasponia</taxon>
    </lineage>
</organism>
<dbReference type="InterPro" id="IPR027417">
    <property type="entry name" value="P-loop_NTPase"/>
</dbReference>